<evidence type="ECO:0000313" key="3">
    <source>
        <dbReference type="EMBL" id="SDT99066.1"/>
    </source>
</evidence>
<proteinExistence type="predicted"/>
<dbReference type="Pfam" id="PF04366">
    <property type="entry name" value="Ysc84"/>
    <property type="match status" value="1"/>
</dbReference>
<feature type="signal peptide" evidence="1">
    <location>
        <begin position="1"/>
        <end position="23"/>
    </location>
</feature>
<dbReference type="AlphaFoldDB" id="A0A1H2EV90"/>
<sequence>MFKRIAQVFILLLASVMASFSFAAASNADCQETLKQFHGLGDTGKFIDEAYGYAVFPTIGKGGIGIGGAFGEGCVYRGGVHVGSVDMGQVSIGLQLGGQAFSQLVLMRDKETFDVFTSGSFAFGADASAVALTYGANAGAGTSGASASAGEQKGVARWFNGMAVFTLAKGGLMYEAAIGGQKFKYTPN</sequence>
<gene>
    <name evidence="3" type="ORF">SAMN05216296_1108</name>
</gene>
<protein>
    <submittedName>
        <fullName evidence="3">Las17-binding protein actin regulator</fullName>
    </submittedName>
</protein>
<evidence type="ECO:0000259" key="2">
    <source>
        <dbReference type="Pfam" id="PF04366"/>
    </source>
</evidence>
<organism evidence="3 4">
    <name type="scientific">Pseudomonas pohangensis</name>
    <dbReference type="NCBI Taxonomy" id="364197"/>
    <lineage>
        <taxon>Bacteria</taxon>
        <taxon>Pseudomonadati</taxon>
        <taxon>Pseudomonadota</taxon>
        <taxon>Gammaproteobacteria</taxon>
        <taxon>Pseudomonadales</taxon>
        <taxon>Pseudomonadaceae</taxon>
        <taxon>Pseudomonas</taxon>
    </lineage>
</organism>
<dbReference type="STRING" id="364197.SAMN05216296_1108"/>
<feature type="domain" description="Ysc84 actin-binding" evidence="2">
    <location>
        <begin position="89"/>
        <end position="160"/>
    </location>
</feature>
<accession>A0A1H2EV90</accession>
<feature type="chain" id="PRO_5009273352" evidence="1">
    <location>
        <begin position="24"/>
        <end position="188"/>
    </location>
</feature>
<dbReference type="InterPro" id="IPR007461">
    <property type="entry name" value="Ysc84_actin-binding"/>
</dbReference>
<reference evidence="4" key="1">
    <citation type="submission" date="2016-10" db="EMBL/GenBank/DDBJ databases">
        <authorList>
            <person name="Varghese N."/>
            <person name="Submissions S."/>
        </authorList>
    </citation>
    <scope>NUCLEOTIDE SEQUENCE [LARGE SCALE GENOMIC DNA]</scope>
    <source>
        <strain evidence="4">DSM 17875</strain>
    </source>
</reference>
<dbReference type="OrthoDB" id="5405772at2"/>
<dbReference type="RefSeq" id="WP_090193470.1">
    <property type="nucleotide sequence ID" value="NZ_LT629785.1"/>
</dbReference>
<dbReference type="Proteomes" id="UP000243232">
    <property type="component" value="Chromosome I"/>
</dbReference>
<keyword evidence="4" id="KW-1185">Reference proteome</keyword>
<evidence type="ECO:0000313" key="4">
    <source>
        <dbReference type="Proteomes" id="UP000243232"/>
    </source>
</evidence>
<keyword evidence="1" id="KW-0732">Signal</keyword>
<evidence type="ECO:0000256" key="1">
    <source>
        <dbReference type="SAM" id="SignalP"/>
    </source>
</evidence>
<dbReference type="EMBL" id="LT629785">
    <property type="protein sequence ID" value="SDT99066.1"/>
    <property type="molecule type" value="Genomic_DNA"/>
</dbReference>
<name>A0A1H2EV90_9PSED</name>